<dbReference type="InterPro" id="IPR041664">
    <property type="entry name" value="AAA_16"/>
</dbReference>
<feature type="domain" description="Orc1-like AAA ATPase" evidence="3">
    <location>
        <begin position="305"/>
        <end position="446"/>
    </location>
</feature>
<dbReference type="Pfam" id="PF13191">
    <property type="entry name" value="AAA_16"/>
    <property type="match status" value="1"/>
</dbReference>
<evidence type="ECO:0000313" key="7">
    <source>
        <dbReference type="Proteomes" id="UP000001593"/>
    </source>
</evidence>
<evidence type="ECO:0000256" key="2">
    <source>
        <dbReference type="ARBA" id="ARBA00022737"/>
    </source>
</evidence>
<dbReference type="Proteomes" id="UP000001593">
    <property type="component" value="Unassembled WGS sequence"/>
</dbReference>
<accession>A7S6Z9</accession>
<evidence type="ECO:0000259" key="5">
    <source>
        <dbReference type="Pfam" id="PF25469"/>
    </source>
</evidence>
<name>A7S6Z9_NEMVE</name>
<sequence>MGNLEVKVPNTDKIVRIFTSSTFTDTQAERNTLMERVYPKLKEFCQEHGYEFQVVDMRWGVRDASTDDHATTELCLCELKACQKLSTGPNFVTFFGQKYGFGPFPPKILSTEYDKLYSAVDNTEDKKLLDVWFKLDENAVPPEYVLQPISSQFPAFVDPPNKEARRTAQREWWDVYLNLQNTLRAAAKKVLSKEEAHKYFMSVREVDKPAQYLLKNLQSEIRSTLDKSNIFSYDIKWTSEGVTPEGNLTHGQYLGKLCTEFYDVMKKKITDAITKRAAGEVRDKEHLFQEVAQHATFCNLKCENFHGREDILEKIRTYISGSGQKPLVLYGDSGCGKTSLVAMTAKLVPSWTEYEPVVVLRFLGTTPDSSNIRLVLRSACLQLCKAFGTSTKVVPQDYQDLLREFQDRLKMAKSNRPIVVILDSADQLTTTDDAHQMVWLPRKLPKHVYVLVSTLKDPKYACYPALKKLLLDSNCFVEVSSLPSEVACNILTSWLSNDNRRLTDSQRKIVLNAFNRCPLPLYLRLAYDHAVTWKSYTPLEKSVLEKNVQGMIKALFKRLERRHGTVLVRHALAYITAAKHGLSEPELEDILSCDEEVLDEVFQYWTPPVRRIPPLLWARIRAELNSYVVECGTDGARVVTWYHR</sequence>
<dbReference type="InterPro" id="IPR057588">
    <property type="entry name" value="NWD1/2-like_WH"/>
</dbReference>
<feature type="domain" description="DUF4062" evidence="4">
    <location>
        <begin position="16"/>
        <end position="102"/>
    </location>
</feature>
<evidence type="ECO:0000256" key="1">
    <source>
        <dbReference type="ARBA" id="ARBA00022574"/>
    </source>
</evidence>
<dbReference type="SUPFAM" id="SSF52540">
    <property type="entry name" value="P-loop containing nucleoside triphosphate hydrolases"/>
    <property type="match status" value="1"/>
</dbReference>
<dbReference type="InParanoid" id="A7S6Z9"/>
<dbReference type="STRING" id="45351.A7S6Z9"/>
<reference evidence="6 7" key="1">
    <citation type="journal article" date="2007" name="Science">
        <title>Sea anemone genome reveals ancestral eumetazoan gene repertoire and genomic organization.</title>
        <authorList>
            <person name="Putnam N.H."/>
            <person name="Srivastava M."/>
            <person name="Hellsten U."/>
            <person name="Dirks B."/>
            <person name="Chapman J."/>
            <person name="Salamov A."/>
            <person name="Terry A."/>
            <person name="Shapiro H."/>
            <person name="Lindquist E."/>
            <person name="Kapitonov V.V."/>
            <person name="Jurka J."/>
            <person name="Genikhovich G."/>
            <person name="Grigoriev I.V."/>
            <person name="Lucas S.M."/>
            <person name="Steele R.E."/>
            <person name="Finnerty J.R."/>
            <person name="Technau U."/>
            <person name="Martindale M.Q."/>
            <person name="Rokhsar D.S."/>
        </authorList>
    </citation>
    <scope>NUCLEOTIDE SEQUENCE [LARGE SCALE GENOMIC DNA]</scope>
    <source>
        <strain evidence="7">CH2 X CH6</strain>
    </source>
</reference>
<evidence type="ECO:0000259" key="4">
    <source>
        <dbReference type="Pfam" id="PF13271"/>
    </source>
</evidence>
<keyword evidence="7" id="KW-1185">Reference proteome</keyword>
<feature type="domain" description="NWD1/2-like winged helix-turn-helix" evidence="5">
    <location>
        <begin position="545"/>
        <end position="643"/>
    </location>
</feature>
<dbReference type="EMBL" id="DS469590">
    <property type="protein sequence ID" value="EDO40517.1"/>
    <property type="molecule type" value="Genomic_DNA"/>
</dbReference>
<feature type="non-terminal residue" evidence="6">
    <location>
        <position position="644"/>
    </location>
</feature>
<protein>
    <submittedName>
        <fullName evidence="6">Uncharacterized protein</fullName>
    </submittedName>
</protein>
<dbReference type="InterPro" id="IPR027417">
    <property type="entry name" value="P-loop_NTPase"/>
</dbReference>
<evidence type="ECO:0000259" key="3">
    <source>
        <dbReference type="Pfam" id="PF13191"/>
    </source>
</evidence>
<dbReference type="PhylomeDB" id="A7S6Z9"/>
<dbReference type="PANTHER" id="PTHR19871">
    <property type="entry name" value="BETA TRANSDUCIN-RELATED PROTEIN"/>
    <property type="match status" value="1"/>
</dbReference>
<dbReference type="AlphaFoldDB" id="A7S6Z9"/>
<dbReference type="Pfam" id="PF13271">
    <property type="entry name" value="DUF4062"/>
    <property type="match status" value="1"/>
</dbReference>
<evidence type="ECO:0000313" key="6">
    <source>
        <dbReference type="EMBL" id="EDO40517.1"/>
    </source>
</evidence>
<gene>
    <name evidence="6" type="ORF">NEMVEDRAFT_v1g106828</name>
</gene>
<dbReference type="InterPro" id="IPR052752">
    <property type="entry name" value="NACHT-WD_repeat"/>
</dbReference>
<dbReference type="Pfam" id="PF25469">
    <property type="entry name" value="WHD_NWD1"/>
    <property type="match status" value="1"/>
</dbReference>
<dbReference type="Gene3D" id="3.40.50.300">
    <property type="entry name" value="P-loop containing nucleotide triphosphate hydrolases"/>
    <property type="match status" value="1"/>
</dbReference>
<organism evidence="6 7">
    <name type="scientific">Nematostella vectensis</name>
    <name type="common">Starlet sea anemone</name>
    <dbReference type="NCBI Taxonomy" id="45351"/>
    <lineage>
        <taxon>Eukaryota</taxon>
        <taxon>Metazoa</taxon>
        <taxon>Cnidaria</taxon>
        <taxon>Anthozoa</taxon>
        <taxon>Hexacorallia</taxon>
        <taxon>Actiniaria</taxon>
        <taxon>Edwardsiidae</taxon>
        <taxon>Nematostella</taxon>
    </lineage>
</organism>
<keyword evidence="1" id="KW-0853">WD repeat</keyword>
<proteinExistence type="predicted"/>
<dbReference type="eggNOG" id="KOG3602">
    <property type="taxonomic scope" value="Eukaryota"/>
</dbReference>
<keyword evidence="2" id="KW-0677">Repeat</keyword>
<dbReference type="HOGENOM" id="CLU_028517_0_0_1"/>
<dbReference type="OMA" id="SIAFTHR"/>
<dbReference type="CDD" id="cd00009">
    <property type="entry name" value="AAA"/>
    <property type="match status" value="1"/>
</dbReference>
<dbReference type="InterPro" id="IPR025139">
    <property type="entry name" value="DUF4062"/>
</dbReference>
<dbReference type="PANTHER" id="PTHR19871:SF14">
    <property type="entry name" value="DUF4062 DOMAIN-CONTAINING PROTEIN"/>
    <property type="match status" value="1"/>
</dbReference>